<evidence type="ECO:0000313" key="4">
    <source>
        <dbReference type="EMBL" id="QJI01607.1"/>
    </source>
</evidence>
<evidence type="ECO:0000313" key="1">
    <source>
        <dbReference type="EMBL" id="QJA51047.1"/>
    </source>
</evidence>
<evidence type="ECO:0000313" key="3">
    <source>
        <dbReference type="EMBL" id="QJA81238.1"/>
    </source>
</evidence>
<sequence>MSRTDFVAAISNHKILRWGRGPRDDKIYIVCLHQDNVHTGWELEPDEVFDQTWETLEMVLTSKRHPKILRHISRIVGYFSDMQNWNGSKLREGEARRRGSYSVVPGAAVSGAELPRDVVEEQLLHNADRAQCALRRQPARQGGAACLKESSNAGTISRSENCSITNVALATIA</sequence>
<dbReference type="AlphaFoldDB" id="A0A6H1ZUQ2"/>
<dbReference type="EMBL" id="MT144234">
    <property type="protein sequence ID" value="QJA51047.1"/>
    <property type="molecule type" value="Genomic_DNA"/>
</dbReference>
<dbReference type="EMBL" id="MT141424">
    <property type="protein sequence ID" value="QJA60902.1"/>
    <property type="molecule type" value="Genomic_DNA"/>
</dbReference>
<dbReference type="EMBL" id="MT142452">
    <property type="protein sequence ID" value="QJA81238.1"/>
    <property type="molecule type" value="Genomic_DNA"/>
</dbReference>
<reference evidence="1" key="1">
    <citation type="submission" date="2020-03" db="EMBL/GenBank/DDBJ databases">
        <title>The deep terrestrial virosphere.</title>
        <authorList>
            <person name="Holmfeldt K."/>
            <person name="Nilsson E."/>
            <person name="Simone D."/>
            <person name="Lopez-Fernandez M."/>
            <person name="Wu X."/>
            <person name="de Brujin I."/>
            <person name="Lundin D."/>
            <person name="Andersson A."/>
            <person name="Bertilsson S."/>
            <person name="Dopson M."/>
        </authorList>
    </citation>
    <scope>NUCLEOTIDE SEQUENCE</scope>
    <source>
        <strain evidence="3">MM415A00564</strain>
        <strain evidence="2">MM415B01029</strain>
        <strain evidence="1">TM448A01963</strain>
        <strain evidence="4">TM448B02663</strain>
    </source>
</reference>
<name>A0A6H1ZUQ2_9ZZZZ</name>
<dbReference type="EMBL" id="MT144936">
    <property type="protein sequence ID" value="QJI01607.1"/>
    <property type="molecule type" value="Genomic_DNA"/>
</dbReference>
<organism evidence="1">
    <name type="scientific">viral metagenome</name>
    <dbReference type="NCBI Taxonomy" id="1070528"/>
    <lineage>
        <taxon>unclassified sequences</taxon>
        <taxon>metagenomes</taxon>
        <taxon>organismal metagenomes</taxon>
    </lineage>
</organism>
<gene>
    <name evidence="3" type="ORF">MM415A00564_0011</name>
    <name evidence="2" type="ORF">MM415B01029_0015</name>
    <name evidence="1" type="ORF">TM448A01963_0006</name>
    <name evidence="4" type="ORF">TM448B02663_0008</name>
</gene>
<evidence type="ECO:0000313" key="2">
    <source>
        <dbReference type="EMBL" id="QJA60902.1"/>
    </source>
</evidence>
<protein>
    <submittedName>
        <fullName evidence="1">Uncharacterized protein</fullName>
    </submittedName>
</protein>
<accession>A0A6H1ZUQ2</accession>
<proteinExistence type="predicted"/>